<dbReference type="GO" id="GO:0003690">
    <property type="term" value="F:double-stranded DNA binding"/>
    <property type="evidence" value="ECO:0007669"/>
    <property type="project" value="TreeGrafter"/>
</dbReference>
<evidence type="ECO:0000256" key="1">
    <source>
        <dbReference type="ARBA" id="ARBA00004453"/>
    </source>
</evidence>
<comment type="caution">
    <text evidence="6">The sequence shown here is derived from an EMBL/GenBank/DDBJ whole genome shotgun (WGS) entry which is preliminary data.</text>
</comment>
<keyword evidence="7" id="KW-1185">Reference proteome</keyword>
<dbReference type="PANTHER" id="PTHR38103">
    <property type="entry name" value="RECOMBINATION-ASSOCIATED PROTEIN RDGC"/>
    <property type="match status" value="1"/>
</dbReference>
<evidence type="ECO:0000313" key="6">
    <source>
        <dbReference type="EMBL" id="GFE78097.1"/>
    </source>
</evidence>
<sequence>MWFKNLIVYRLPDDFSVSATELEEKLAARSLMPCGSFDMQSKGWVFSSDLERYVHTVNGQHLIALGVDQKLLPGSIIRQVATDRAKEIAKEQGYPVGRRQMRELKMRVTEELRGRALTRKRITHAWIDPAHGWLVVNASSEGKAEELVETLRDTLGSLQVTLLETERSPASAMTAWLALGDAPVTFTIDDDCELQAADQSKPVIRYVRHPLDGKEIRAQITGGMFATRLGLTWKDRVSFVLNEKLHVKKVEFLLMDKDTPAEGESANPGEQFDIDFTLMTGELAALLGDLAKALGEPEQKQAAAA</sequence>
<keyword evidence="4" id="KW-0963">Cytoplasm</keyword>
<accession>A0A829Y4J4</accession>
<organism evidence="6 7">
    <name type="scientific">Steroidobacter agaridevorans</name>
    <dbReference type="NCBI Taxonomy" id="2695856"/>
    <lineage>
        <taxon>Bacteria</taxon>
        <taxon>Pseudomonadati</taxon>
        <taxon>Pseudomonadota</taxon>
        <taxon>Gammaproteobacteria</taxon>
        <taxon>Steroidobacterales</taxon>
        <taxon>Steroidobacteraceae</taxon>
        <taxon>Steroidobacter</taxon>
    </lineage>
</organism>
<keyword evidence="5" id="KW-0233">DNA recombination</keyword>
<dbReference type="EMBL" id="BLJN01000001">
    <property type="protein sequence ID" value="GFE78097.1"/>
    <property type="molecule type" value="Genomic_DNA"/>
</dbReference>
<dbReference type="GO" id="GO:0000018">
    <property type="term" value="P:regulation of DNA recombination"/>
    <property type="evidence" value="ECO:0007669"/>
    <property type="project" value="TreeGrafter"/>
</dbReference>
<dbReference type="Proteomes" id="UP000445000">
    <property type="component" value="Unassembled WGS sequence"/>
</dbReference>
<dbReference type="Pfam" id="PF04381">
    <property type="entry name" value="RdgC"/>
    <property type="match status" value="1"/>
</dbReference>
<evidence type="ECO:0000256" key="5">
    <source>
        <dbReference type="ARBA" id="ARBA00023172"/>
    </source>
</evidence>
<dbReference type="RefSeq" id="WP_161810032.1">
    <property type="nucleotide sequence ID" value="NZ_BLJN01000001.1"/>
</dbReference>
<reference evidence="7" key="1">
    <citation type="submission" date="2020-01" db="EMBL/GenBank/DDBJ databases">
        <title>'Steroidobacter agaridevorans' sp. nov., agar-degrading bacteria isolated from rhizosphere soils.</title>
        <authorList>
            <person name="Ikenaga M."/>
            <person name="Kataoka M."/>
            <person name="Murouchi A."/>
            <person name="Katsuragi S."/>
            <person name="Sakai M."/>
        </authorList>
    </citation>
    <scope>NUCLEOTIDE SEQUENCE [LARGE SCALE GENOMIC DNA]</scope>
    <source>
        <strain evidence="7">YU21-B</strain>
    </source>
</reference>
<evidence type="ECO:0000256" key="4">
    <source>
        <dbReference type="ARBA" id="ARBA00022490"/>
    </source>
</evidence>
<evidence type="ECO:0000256" key="2">
    <source>
        <dbReference type="ARBA" id="ARBA00008657"/>
    </source>
</evidence>
<comment type="similarity">
    <text evidence="2">Belongs to the RdgC family.</text>
</comment>
<comment type="subcellular location">
    <subcellularLocation>
        <location evidence="1">Cytoplasm</location>
        <location evidence="1">Nucleoid</location>
    </subcellularLocation>
</comment>
<dbReference type="AlphaFoldDB" id="A0A829Y4J4"/>
<dbReference type="GO" id="GO:0006310">
    <property type="term" value="P:DNA recombination"/>
    <property type="evidence" value="ECO:0007669"/>
    <property type="project" value="UniProtKB-KW"/>
</dbReference>
<protein>
    <recommendedName>
        <fullName evidence="3">Recombination-associated protein RdgC</fullName>
    </recommendedName>
</protein>
<evidence type="ECO:0000256" key="3">
    <source>
        <dbReference type="ARBA" id="ARBA00022296"/>
    </source>
</evidence>
<evidence type="ECO:0000313" key="7">
    <source>
        <dbReference type="Proteomes" id="UP000445000"/>
    </source>
</evidence>
<dbReference type="PANTHER" id="PTHR38103:SF1">
    <property type="entry name" value="RECOMBINATION-ASSOCIATED PROTEIN RDGC"/>
    <property type="match status" value="1"/>
</dbReference>
<dbReference type="GO" id="GO:0043590">
    <property type="term" value="C:bacterial nucleoid"/>
    <property type="evidence" value="ECO:0007669"/>
    <property type="project" value="TreeGrafter"/>
</dbReference>
<dbReference type="NCBIfam" id="NF001463">
    <property type="entry name" value="PRK00321.1-4"/>
    <property type="match status" value="1"/>
</dbReference>
<proteinExistence type="inferred from homology"/>
<dbReference type="NCBIfam" id="NF001464">
    <property type="entry name" value="PRK00321.1-5"/>
    <property type="match status" value="1"/>
</dbReference>
<gene>
    <name evidence="6" type="primary">rdgC</name>
    <name evidence="6" type="ORF">GCM10011487_00970</name>
</gene>
<name>A0A829Y4J4_9GAMM</name>
<dbReference type="InterPro" id="IPR007476">
    <property type="entry name" value="RdgC"/>
</dbReference>